<keyword evidence="4 7" id="KW-1133">Transmembrane helix</keyword>
<dbReference type="GO" id="GO:0005216">
    <property type="term" value="F:monoatomic ion channel activity"/>
    <property type="evidence" value="ECO:0007669"/>
    <property type="project" value="InterPro"/>
</dbReference>
<gene>
    <name evidence="9" type="ORF">TREES_T100000813</name>
</gene>
<evidence type="ECO:0000313" key="10">
    <source>
        <dbReference type="Proteomes" id="UP000011518"/>
    </source>
</evidence>
<evidence type="ECO:0000256" key="6">
    <source>
        <dbReference type="ARBA" id="ARBA00023136"/>
    </source>
</evidence>
<evidence type="ECO:0000259" key="8">
    <source>
        <dbReference type="Pfam" id="PF00520"/>
    </source>
</evidence>
<feature type="domain" description="Ion transport" evidence="8">
    <location>
        <begin position="3"/>
        <end position="61"/>
    </location>
</feature>
<dbReference type="InParanoid" id="L9KBG9"/>
<dbReference type="InterPro" id="IPR014710">
    <property type="entry name" value="RmlC-like_jellyroll"/>
</dbReference>
<dbReference type="InterPro" id="IPR027359">
    <property type="entry name" value="Volt_channel_dom_sf"/>
</dbReference>
<dbReference type="Pfam" id="PF00520">
    <property type="entry name" value="Ion_trans"/>
    <property type="match status" value="1"/>
</dbReference>
<dbReference type="SUPFAM" id="SSF51206">
    <property type="entry name" value="cAMP-binding domain-like"/>
    <property type="match status" value="1"/>
</dbReference>
<evidence type="ECO:0000256" key="7">
    <source>
        <dbReference type="SAM" id="Phobius"/>
    </source>
</evidence>
<keyword evidence="3 7" id="KW-0812">Transmembrane</keyword>
<dbReference type="AlphaFoldDB" id="L9KBG9"/>
<organism evidence="9 10">
    <name type="scientific">Tupaia chinensis</name>
    <name type="common">Chinese tree shrew</name>
    <name type="synonym">Tupaia belangeri chinensis</name>
    <dbReference type="NCBI Taxonomy" id="246437"/>
    <lineage>
        <taxon>Eukaryota</taxon>
        <taxon>Metazoa</taxon>
        <taxon>Chordata</taxon>
        <taxon>Craniata</taxon>
        <taxon>Vertebrata</taxon>
        <taxon>Euteleostomi</taxon>
        <taxon>Mammalia</taxon>
        <taxon>Eutheria</taxon>
        <taxon>Euarchontoglires</taxon>
        <taxon>Scandentia</taxon>
        <taxon>Tupaiidae</taxon>
        <taxon>Tupaia</taxon>
    </lineage>
</organism>
<comment type="subcellular location">
    <subcellularLocation>
        <location evidence="1">Membrane</location>
        <topology evidence="1">Multi-pass membrane protein</topology>
    </subcellularLocation>
</comment>
<name>L9KBG9_TUPCH</name>
<evidence type="ECO:0000256" key="4">
    <source>
        <dbReference type="ARBA" id="ARBA00022989"/>
    </source>
</evidence>
<dbReference type="GO" id="GO:0016020">
    <property type="term" value="C:membrane"/>
    <property type="evidence" value="ECO:0007669"/>
    <property type="project" value="UniProtKB-SubCell"/>
</dbReference>
<proteinExistence type="predicted"/>
<evidence type="ECO:0000256" key="2">
    <source>
        <dbReference type="ARBA" id="ARBA00022448"/>
    </source>
</evidence>
<keyword evidence="2" id="KW-0813">Transport</keyword>
<evidence type="ECO:0000256" key="1">
    <source>
        <dbReference type="ARBA" id="ARBA00004141"/>
    </source>
</evidence>
<reference evidence="10" key="2">
    <citation type="journal article" date="2013" name="Nat. Commun.">
        <title>Genome of the Chinese tree shrew.</title>
        <authorList>
            <person name="Fan Y."/>
            <person name="Huang Z.Y."/>
            <person name="Cao C.C."/>
            <person name="Chen C.S."/>
            <person name="Chen Y.X."/>
            <person name="Fan D.D."/>
            <person name="He J."/>
            <person name="Hou H.L."/>
            <person name="Hu L."/>
            <person name="Hu X.T."/>
            <person name="Jiang X.T."/>
            <person name="Lai R."/>
            <person name="Lang Y.S."/>
            <person name="Liang B."/>
            <person name="Liao S.G."/>
            <person name="Mu D."/>
            <person name="Ma Y.Y."/>
            <person name="Niu Y.Y."/>
            <person name="Sun X.Q."/>
            <person name="Xia J.Q."/>
            <person name="Xiao J."/>
            <person name="Xiong Z.Q."/>
            <person name="Xu L."/>
            <person name="Yang L."/>
            <person name="Zhang Y."/>
            <person name="Zhao W."/>
            <person name="Zhao X.D."/>
            <person name="Zheng Y.T."/>
            <person name="Zhou J.M."/>
            <person name="Zhu Y.B."/>
            <person name="Zhang G.J."/>
            <person name="Wang J."/>
            <person name="Yao Y.G."/>
        </authorList>
    </citation>
    <scope>NUCLEOTIDE SEQUENCE [LARGE SCALE GENOMIC DNA]</scope>
</reference>
<protein>
    <submittedName>
        <fullName evidence="9">Sodium/hydrogen exchanger 10</fullName>
    </submittedName>
</protein>
<feature type="transmembrane region" description="Helical" evidence="7">
    <location>
        <begin position="12"/>
        <end position="33"/>
    </location>
</feature>
<dbReference type="Gene3D" id="2.60.120.10">
    <property type="entry name" value="Jelly Rolls"/>
    <property type="match status" value="1"/>
</dbReference>
<keyword evidence="5" id="KW-0406">Ion transport</keyword>
<evidence type="ECO:0000256" key="3">
    <source>
        <dbReference type="ARBA" id="ARBA00022692"/>
    </source>
</evidence>
<keyword evidence="6 7" id="KW-0472">Membrane</keyword>
<evidence type="ECO:0000256" key="5">
    <source>
        <dbReference type="ARBA" id="ARBA00023065"/>
    </source>
</evidence>
<dbReference type="InterPro" id="IPR005821">
    <property type="entry name" value="Ion_trans_dom"/>
</dbReference>
<reference evidence="10" key="1">
    <citation type="submission" date="2012-07" db="EMBL/GenBank/DDBJ databases">
        <title>Genome of the Chinese tree shrew, a rising model animal genetically related to primates.</title>
        <authorList>
            <person name="Zhang G."/>
            <person name="Fan Y."/>
            <person name="Yao Y."/>
            <person name="Huang Z."/>
        </authorList>
    </citation>
    <scope>NUCLEOTIDE SEQUENCE [LARGE SCALE GENOMIC DNA]</scope>
</reference>
<dbReference type="Gene3D" id="1.20.120.350">
    <property type="entry name" value="Voltage-gated potassium channels. Chain C"/>
    <property type="match status" value="1"/>
</dbReference>
<keyword evidence="10" id="KW-1185">Reference proteome</keyword>
<dbReference type="Proteomes" id="UP000011518">
    <property type="component" value="Unassembled WGS sequence"/>
</dbReference>
<dbReference type="EMBL" id="KB320889">
    <property type="protein sequence ID" value="ELW59993.1"/>
    <property type="molecule type" value="Genomic_DNA"/>
</dbReference>
<dbReference type="CDD" id="cd00038">
    <property type="entry name" value="CAP_ED"/>
    <property type="match status" value="1"/>
</dbReference>
<dbReference type="InterPro" id="IPR000595">
    <property type="entry name" value="cNMP-bd_dom"/>
</dbReference>
<accession>L9KBG9</accession>
<dbReference type="InterPro" id="IPR018490">
    <property type="entry name" value="cNMP-bd_dom_sf"/>
</dbReference>
<sequence length="371" mass="43052">MNKDYFSHTWNVFELVITFIGIIDVIFIEATAISDHFDITQTVIFLKTVRVLRVLRLLKLVIPKLLQVVDRKMGHQTSFKYAIFKGYFQGEADIMTIIDKIASSKQIKQVLLKQISRNMEYAIKELSYLEYDNPEIAVTMKTKEETNVMLNTAREITKVFKSKGAIHKMESFEINKLIMARKREVLDFQSLMKPLTAEETLHHIPWLDKDRDRISTIQLESSKPVLGIDPLFSISEEKDHQIIYIDYVLSGEIIGELNCLLDEPMQYSAICKTVAEACFIPKDHLYYAFEQFYPVIEQKMWLKLGLAISANKIREHLSYEIQGTKDFTKAMIIKTAANMKKYRWNIRKYAPTRKISAAPGALGESDFFEHL</sequence>
<dbReference type="STRING" id="246437.L9KBG9"/>
<evidence type="ECO:0000313" key="9">
    <source>
        <dbReference type="EMBL" id="ELW59993.1"/>
    </source>
</evidence>